<dbReference type="EnsemblMetazoa" id="AMAM019205-RA">
    <property type="protein sequence ID" value="AMAM019205-PA"/>
    <property type="gene ID" value="AMAM019205"/>
</dbReference>
<protein>
    <recommendedName>
        <fullName evidence="5">Secreted protein</fullName>
    </recommendedName>
</protein>
<sequence>MVVEPLVVLLLLLVPLSCRTLYDHIVQQRVQVTGSPILAATTFARLLCQDGVLYLIGNGAASIATTSPTAECALECANQRPNRAVCGGHICAAATTVSSSATSTHQMMSATLPLRPELWMLLLNVSLHVGAEREPCGAMLTGEWTFRANGFTSNGWRWFRPLPDVAAAVTAAAAARFGSAPRPKSLPRSSPRAAAEPEGTSVQWRERWHLQRVVQLVQLEEVHWVEFGEGVVEQLELLLLLGEIDFGKFRHLCTTPV</sequence>
<keyword evidence="4" id="KW-1185">Reference proteome</keyword>
<accession>A0A182T413</accession>
<dbReference type="VEuPathDB" id="VectorBase:AMAM019205"/>
<feature type="chain" id="PRO_5008136427" description="Secreted protein" evidence="2">
    <location>
        <begin position="21"/>
        <end position="257"/>
    </location>
</feature>
<evidence type="ECO:0000256" key="2">
    <source>
        <dbReference type="SAM" id="SignalP"/>
    </source>
</evidence>
<evidence type="ECO:0000313" key="3">
    <source>
        <dbReference type="EnsemblMetazoa" id="AMAM019205-PA"/>
    </source>
</evidence>
<organism evidence="3 4">
    <name type="scientific">Anopheles maculatus</name>
    <dbReference type="NCBI Taxonomy" id="74869"/>
    <lineage>
        <taxon>Eukaryota</taxon>
        <taxon>Metazoa</taxon>
        <taxon>Ecdysozoa</taxon>
        <taxon>Arthropoda</taxon>
        <taxon>Hexapoda</taxon>
        <taxon>Insecta</taxon>
        <taxon>Pterygota</taxon>
        <taxon>Neoptera</taxon>
        <taxon>Endopterygota</taxon>
        <taxon>Diptera</taxon>
        <taxon>Nematocera</taxon>
        <taxon>Culicoidea</taxon>
        <taxon>Culicidae</taxon>
        <taxon>Anophelinae</taxon>
        <taxon>Anopheles</taxon>
        <taxon>Anopheles maculatus group</taxon>
    </lineage>
</organism>
<keyword evidence="2" id="KW-0732">Signal</keyword>
<proteinExistence type="predicted"/>
<feature type="compositionally biased region" description="Low complexity" evidence="1">
    <location>
        <begin position="179"/>
        <end position="194"/>
    </location>
</feature>
<dbReference type="AlphaFoldDB" id="A0A182T413"/>
<evidence type="ECO:0008006" key="5">
    <source>
        <dbReference type="Google" id="ProtNLM"/>
    </source>
</evidence>
<feature type="signal peptide" evidence="2">
    <location>
        <begin position="1"/>
        <end position="20"/>
    </location>
</feature>
<reference evidence="4" key="1">
    <citation type="submission" date="2013-09" db="EMBL/GenBank/DDBJ databases">
        <title>The Genome Sequence of Anopheles maculatus species B.</title>
        <authorList>
            <consortium name="The Broad Institute Genomics Platform"/>
            <person name="Neafsey D.E."/>
            <person name="Besansky N."/>
            <person name="Howell P."/>
            <person name="Walton C."/>
            <person name="Young S.K."/>
            <person name="Zeng Q."/>
            <person name="Gargeya S."/>
            <person name="Fitzgerald M."/>
            <person name="Haas B."/>
            <person name="Abouelleil A."/>
            <person name="Allen A.W."/>
            <person name="Alvarado L."/>
            <person name="Arachchi H.M."/>
            <person name="Berlin A.M."/>
            <person name="Chapman S.B."/>
            <person name="Gainer-Dewar J."/>
            <person name="Goldberg J."/>
            <person name="Griggs A."/>
            <person name="Gujja S."/>
            <person name="Hansen M."/>
            <person name="Howarth C."/>
            <person name="Imamovic A."/>
            <person name="Ireland A."/>
            <person name="Larimer J."/>
            <person name="McCowan C."/>
            <person name="Murphy C."/>
            <person name="Pearson M."/>
            <person name="Poon T.W."/>
            <person name="Priest M."/>
            <person name="Roberts A."/>
            <person name="Saif S."/>
            <person name="Shea T."/>
            <person name="Sisk P."/>
            <person name="Sykes S."/>
            <person name="Wortman J."/>
            <person name="Nusbaum C."/>
            <person name="Birren B."/>
        </authorList>
    </citation>
    <scope>NUCLEOTIDE SEQUENCE [LARGE SCALE GENOMIC DNA]</scope>
    <source>
        <strain evidence="4">maculatus3</strain>
    </source>
</reference>
<name>A0A182T413_9DIPT</name>
<evidence type="ECO:0000313" key="4">
    <source>
        <dbReference type="Proteomes" id="UP000075901"/>
    </source>
</evidence>
<feature type="region of interest" description="Disordered" evidence="1">
    <location>
        <begin position="179"/>
        <end position="198"/>
    </location>
</feature>
<dbReference type="Proteomes" id="UP000075901">
    <property type="component" value="Unassembled WGS sequence"/>
</dbReference>
<reference evidence="3" key="2">
    <citation type="submission" date="2020-05" db="UniProtKB">
        <authorList>
            <consortium name="EnsemblMetazoa"/>
        </authorList>
    </citation>
    <scope>IDENTIFICATION</scope>
    <source>
        <strain evidence="3">maculatus3</strain>
    </source>
</reference>
<evidence type="ECO:0000256" key="1">
    <source>
        <dbReference type="SAM" id="MobiDB-lite"/>
    </source>
</evidence>